<feature type="coiled-coil region" evidence="1">
    <location>
        <begin position="144"/>
        <end position="194"/>
    </location>
</feature>
<feature type="signal peptide" evidence="3">
    <location>
        <begin position="1"/>
        <end position="21"/>
    </location>
</feature>
<keyword evidence="5" id="KW-1185">Reference proteome</keyword>
<feature type="compositionally biased region" description="Polar residues" evidence="2">
    <location>
        <begin position="254"/>
        <end position="264"/>
    </location>
</feature>
<dbReference type="RefSeq" id="WP_308951501.1">
    <property type="nucleotide sequence ID" value="NZ_JARXHW010000041.1"/>
</dbReference>
<dbReference type="Proteomes" id="UP001225316">
    <property type="component" value="Unassembled WGS sequence"/>
</dbReference>
<keyword evidence="1" id="KW-0175">Coiled coil</keyword>
<protein>
    <submittedName>
        <fullName evidence="4">Uncharacterized protein</fullName>
    </submittedName>
</protein>
<evidence type="ECO:0000313" key="5">
    <source>
        <dbReference type="Proteomes" id="UP001225316"/>
    </source>
</evidence>
<keyword evidence="3" id="KW-0732">Signal</keyword>
<organism evidence="4 5">
    <name type="scientific">Thalassobacterium maritimum</name>
    <dbReference type="NCBI Taxonomy" id="3041265"/>
    <lineage>
        <taxon>Bacteria</taxon>
        <taxon>Pseudomonadati</taxon>
        <taxon>Verrucomicrobiota</taxon>
        <taxon>Opitutia</taxon>
        <taxon>Puniceicoccales</taxon>
        <taxon>Coraliomargaritaceae</taxon>
        <taxon>Thalassobacterium</taxon>
    </lineage>
</organism>
<dbReference type="EMBL" id="JARXHW010000041">
    <property type="protein sequence ID" value="MDQ8208811.1"/>
    <property type="molecule type" value="Genomic_DNA"/>
</dbReference>
<evidence type="ECO:0000256" key="2">
    <source>
        <dbReference type="SAM" id="MobiDB-lite"/>
    </source>
</evidence>
<evidence type="ECO:0000256" key="1">
    <source>
        <dbReference type="SAM" id="Coils"/>
    </source>
</evidence>
<feature type="compositionally biased region" description="Basic and acidic residues" evidence="2">
    <location>
        <begin position="234"/>
        <end position="243"/>
    </location>
</feature>
<name>A0ABU1AXD8_9BACT</name>
<accession>A0ABU1AXD8</accession>
<evidence type="ECO:0000256" key="3">
    <source>
        <dbReference type="SAM" id="SignalP"/>
    </source>
</evidence>
<feature type="chain" id="PRO_5045449750" evidence="3">
    <location>
        <begin position="22"/>
        <end position="279"/>
    </location>
</feature>
<proteinExistence type="predicted"/>
<comment type="caution">
    <text evidence="4">The sequence shown here is derived from an EMBL/GenBank/DDBJ whole genome shotgun (WGS) entry which is preliminary data.</text>
</comment>
<reference evidence="4 5" key="1">
    <citation type="submission" date="2023-04" db="EMBL/GenBank/DDBJ databases">
        <title>A novel bacteria isolated from coastal sediment.</title>
        <authorList>
            <person name="Liu X.-J."/>
            <person name="Du Z.-J."/>
        </authorList>
    </citation>
    <scope>NUCLEOTIDE SEQUENCE [LARGE SCALE GENOMIC DNA]</scope>
    <source>
        <strain evidence="4 5">SDUM461003</strain>
    </source>
</reference>
<evidence type="ECO:0000313" key="4">
    <source>
        <dbReference type="EMBL" id="MDQ8208811.1"/>
    </source>
</evidence>
<sequence length="279" mass="31739">MKTAPLFALFTLIGQSLSLAAATITSGQNTAAVIEALGKPMGTIELREKTLLLYPQGEVTLKQGLVTEIDLMDEAQFQADQERLRLEREEWLLDQERRRAAVTQEGEAIRKDKMTSSAFAALPAKDQVDYWRSFQIRYPSVDASDQIATALASYQTELEELRSQQKIAELEARVAQAEKEAATARLETEQLRKETENTQRSTNYGLRYYTDPVITHPHYYYRPPKVTIYTNGKESSHERDRNKQPKPQRPNGIYRNSQSNSQAESVAERAQRILNPSKD</sequence>
<feature type="region of interest" description="Disordered" evidence="2">
    <location>
        <begin position="230"/>
        <end position="279"/>
    </location>
</feature>
<feature type="compositionally biased region" description="Basic and acidic residues" evidence="2">
    <location>
        <begin position="266"/>
        <end position="279"/>
    </location>
</feature>
<gene>
    <name evidence="4" type="ORF">QEH52_14890</name>
</gene>